<evidence type="ECO:0000256" key="3">
    <source>
        <dbReference type="ARBA" id="ARBA00004123"/>
    </source>
</evidence>
<dbReference type="EMBL" id="JADFTS010000002">
    <property type="protein sequence ID" value="KAF9620937.1"/>
    <property type="molecule type" value="Genomic_DNA"/>
</dbReference>
<evidence type="ECO:0000313" key="16">
    <source>
        <dbReference type="EMBL" id="KAF9620937.1"/>
    </source>
</evidence>
<dbReference type="FunFam" id="3.30.70.590:FF:000005">
    <property type="entry name" value="Nuclear poly(A) polymerase 3"/>
    <property type="match status" value="1"/>
</dbReference>
<evidence type="ECO:0000259" key="14">
    <source>
        <dbReference type="Pfam" id="PF04928"/>
    </source>
</evidence>
<dbReference type="GO" id="GO:0031123">
    <property type="term" value="P:RNA 3'-end processing"/>
    <property type="evidence" value="ECO:0007669"/>
    <property type="project" value="InterPro"/>
</dbReference>
<evidence type="ECO:0000256" key="11">
    <source>
        <dbReference type="ARBA" id="ARBA00022842"/>
    </source>
</evidence>
<dbReference type="GO" id="GO:0003723">
    <property type="term" value="F:RNA binding"/>
    <property type="evidence" value="ECO:0007669"/>
    <property type="project" value="InterPro"/>
</dbReference>
<evidence type="ECO:0000256" key="6">
    <source>
        <dbReference type="ARBA" id="ARBA00022664"/>
    </source>
</evidence>
<evidence type="ECO:0000256" key="2">
    <source>
        <dbReference type="ARBA" id="ARBA00001946"/>
    </source>
</evidence>
<evidence type="ECO:0000256" key="5">
    <source>
        <dbReference type="ARBA" id="ARBA00012388"/>
    </source>
</evidence>
<evidence type="ECO:0000313" key="17">
    <source>
        <dbReference type="Proteomes" id="UP000631114"/>
    </source>
</evidence>
<dbReference type="InterPro" id="IPR007012">
    <property type="entry name" value="PolA_pol_cen_dom"/>
</dbReference>
<dbReference type="InterPro" id="IPR043519">
    <property type="entry name" value="NT_sf"/>
</dbReference>
<dbReference type="Pfam" id="PF04928">
    <property type="entry name" value="PAP_central"/>
    <property type="match status" value="1"/>
</dbReference>
<organism evidence="16 17">
    <name type="scientific">Coptis chinensis</name>
    <dbReference type="NCBI Taxonomy" id="261450"/>
    <lineage>
        <taxon>Eukaryota</taxon>
        <taxon>Viridiplantae</taxon>
        <taxon>Streptophyta</taxon>
        <taxon>Embryophyta</taxon>
        <taxon>Tracheophyta</taxon>
        <taxon>Spermatophyta</taxon>
        <taxon>Magnoliopsida</taxon>
        <taxon>Ranunculales</taxon>
        <taxon>Ranunculaceae</taxon>
        <taxon>Coptidoideae</taxon>
        <taxon>Coptis</taxon>
    </lineage>
</organism>
<comment type="similarity">
    <text evidence="4">Belongs to the poly(A) polymerase family.</text>
</comment>
<evidence type="ECO:0000259" key="13">
    <source>
        <dbReference type="Pfam" id="PF04926"/>
    </source>
</evidence>
<dbReference type="GO" id="GO:0006397">
    <property type="term" value="P:mRNA processing"/>
    <property type="evidence" value="ECO:0007669"/>
    <property type="project" value="UniProtKB-KW"/>
</dbReference>
<dbReference type="PANTHER" id="PTHR10682:SF33">
    <property type="entry name" value="NUCLEAR POLY(A) POLYMERASE 3"/>
    <property type="match status" value="1"/>
</dbReference>
<sequence>MEEETSQALLQFMVNEGLVPSEEDELKRKEAIDILRQIVLSWIKRVAWQRGLPKDQVVNSSAAILTYGSYCLGAHGSDSDIDALCLGPSFATMSEDFFIVLRNVLQNRSEVSELHCVKDAKAPLMCFKLNGISIDLPYAQLDILTVPDNIDILNPISRGIEETSWKNLSGVRANLRILQLVPNVEVVGFFGGIHIAVLTAYVCQRHPNASVSSLMSIFFETFALWPWPTPVLLVEEMLPVSGEVAEIGSLMPIELPCSPHEFCHSNITKSTFQRIRAEFLRGHAHTEDILRPDFEWSSLFDTFPYSKKYRRFVRILLAASNQGELGNWVGWVKSRFRCLLLKLEEVQGLCDPNPTVYVDPDLGIPNTVFYWGLQPGRTNFRDAGLVEEYFMKHITNGYQGSIATLELSIVDSAQLPKDTHFDSVNGNASKGYWRMFDCNQHRIPIYSDYLPDYVVGYMAINGDSEHPTVT</sequence>
<accession>A0A835IQP6</accession>
<keyword evidence="10" id="KW-0067">ATP-binding</keyword>
<keyword evidence="6" id="KW-0507">mRNA processing</keyword>
<dbReference type="Pfam" id="PF04926">
    <property type="entry name" value="PAP_RNA-bind"/>
    <property type="match status" value="1"/>
</dbReference>
<dbReference type="GO" id="GO:0046872">
    <property type="term" value="F:metal ion binding"/>
    <property type="evidence" value="ECO:0007669"/>
    <property type="project" value="UniProtKB-KW"/>
</dbReference>
<evidence type="ECO:0000256" key="1">
    <source>
        <dbReference type="ARBA" id="ARBA00001936"/>
    </source>
</evidence>
<dbReference type="InterPro" id="IPR011068">
    <property type="entry name" value="NuclTrfase_I-like_C"/>
</dbReference>
<dbReference type="SUPFAM" id="SSF81631">
    <property type="entry name" value="PAP/OAS1 substrate-binding domain"/>
    <property type="match status" value="1"/>
</dbReference>
<evidence type="ECO:0000256" key="12">
    <source>
        <dbReference type="ARBA" id="ARBA00023242"/>
    </source>
</evidence>
<dbReference type="InterPro" id="IPR007010">
    <property type="entry name" value="PolA_pol_RNA-bd_dom"/>
</dbReference>
<keyword evidence="12" id="KW-0539">Nucleus</keyword>
<dbReference type="Proteomes" id="UP000631114">
    <property type="component" value="Unassembled WGS sequence"/>
</dbReference>
<evidence type="ECO:0000256" key="8">
    <source>
        <dbReference type="ARBA" id="ARBA00022723"/>
    </source>
</evidence>
<comment type="caution">
    <text evidence="16">The sequence shown here is derived from an EMBL/GenBank/DDBJ whole genome shotgun (WGS) entry which is preliminary data.</text>
</comment>
<dbReference type="InterPro" id="IPR048840">
    <property type="entry name" value="PolA_pol_NTPase"/>
</dbReference>
<comment type="cofactor">
    <cofactor evidence="2">
        <name>Mg(2+)</name>
        <dbReference type="ChEBI" id="CHEBI:18420"/>
    </cofactor>
</comment>
<comment type="subcellular location">
    <subcellularLocation>
        <location evidence="3">Nucleus</location>
    </subcellularLocation>
</comment>
<reference evidence="16 17" key="1">
    <citation type="submission" date="2020-10" db="EMBL/GenBank/DDBJ databases">
        <title>The Coptis chinensis genome and diversification of protoberbering-type alkaloids.</title>
        <authorList>
            <person name="Wang B."/>
            <person name="Shu S."/>
            <person name="Song C."/>
            <person name="Liu Y."/>
        </authorList>
    </citation>
    <scope>NUCLEOTIDE SEQUENCE [LARGE SCALE GENOMIC DNA]</scope>
    <source>
        <strain evidence="16">HL-2020</strain>
        <tissue evidence="16">Leaf</tissue>
    </source>
</reference>
<evidence type="ECO:0000256" key="10">
    <source>
        <dbReference type="ARBA" id="ARBA00022840"/>
    </source>
</evidence>
<dbReference type="GO" id="GO:0005524">
    <property type="term" value="F:ATP binding"/>
    <property type="evidence" value="ECO:0007669"/>
    <property type="project" value="UniProtKB-KW"/>
</dbReference>
<keyword evidence="7" id="KW-0808">Transferase</keyword>
<keyword evidence="11" id="KW-0460">Magnesium</keyword>
<feature type="domain" description="Poly(A) polymerase central" evidence="14">
    <location>
        <begin position="185"/>
        <end position="301"/>
    </location>
</feature>
<comment type="cofactor">
    <cofactor evidence="1">
        <name>Mn(2+)</name>
        <dbReference type="ChEBI" id="CHEBI:29035"/>
    </cofactor>
</comment>
<dbReference type="AlphaFoldDB" id="A0A835IQP6"/>
<keyword evidence="8" id="KW-0479">Metal-binding</keyword>
<dbReference type="GO" id="GO:0005634">
    <property type="term" value="C:nucleus"/>
    <property type="evidence" value="ECO:0007669"/>
    <property type="project" value="UniProtKB-SubCell"/>
</dbReference>
<feature type="domain" description="Poly(A) polymerase nucleotidyltransferase" evidence="15">
    <location>
        <begin position="2"/>
        <end position="181"/>
    </location>
</feature>
<evidence type="ECO:0000259" key="15">
    <source>
        <dbReference type="Pfam" id="PF20750"/>
    </source>
</evidence>
<keyword evidence="17" id="KW-1185">Reference proteome</keyword>
<dbReference type="GO" id="GO:1990817">
    <property type="term" value="F:poly(A) RNA polymerase activity"/>
    <property type="evidence" value="ECO:0007669"/>
    <property type="project" value="UniProtKB-EC"/>
</dbReference>
<evidence type="ECO:0000256" key="9">
    <source>
        <dbReference type="ARBA" id="ARBA00022741"/>
    </source>
</evidence>
<keyword evidence="9" id="KW-0547">Nucleotide-binding</keyword>
<dbReference type="Gene3D" id="3.30.70.590">
    <property type="entry name" value="Poly(A) polymerase predicted RNA binding domain"/>
    <property type="match status" value="1"/>
</dbReference>
<dbReference type="PANTHER" id="PTHR10682">
    <property type="entry name" value="POLY A POLYMERASE"/>
    <property type="match status" value="1"/>
</dbReference>
<dbReference type="Gene3D" id="3.30.460.10">
    <property type="entry name" value="Beta Polymerase, domain 2"/>
    <property type="match status" value="1"/>
</dbReference>
<dbReference type="OrthoDB" id="412748at2759"/>
<dbReference type="Pfam" id="PF20750">
    <property type="entry name" value="PAP_NTPase"/>
    <property type="match status" value="1"/>
</dbReference>
<evidence type="ECO:0000256" key="4">
    <source>
        <dbReference type="ARBA" id="ARBA00010912"/>
    </source>
</evidence>
<dbReference type="EC" id="2.7.7.19" evidence="5"/>
<gene>
    <name evidence="16" type="ORF">IFM89_015334</name>
</gene>
<dbReference type="SUPFAM" id="SSF81301">
    <property type="entry name" value="Nucleotidyltransferase"/>
    <property type="match status" value="1"/>
</dbReference>
<feature type="domain" description="Poly(A) polymerase RNA-binding" evidence="13">
    <location>
        <begin position="307"/>
        <end position="349"/>
    </location>
</feature>
<dbReference type="CDD" id="cd05402">
    <property type="entry name" value="NT_PAP_TUTase"/>
    <property type="match status" value="1"/>
</dbReference>
<evidence type="ECO:0000256" key="7">
    <source>
        <dbReference type="ARBA" id="ARBA00022679"/>
    </source>
</evidence>
<proteinExistence type="inferred from homology"/>
<protein>
    <recommendedName>
        <fullName evidence="5">polynucleotide adenylyltransferase</fullName>
        <ecNumber evidence="5">2.7.7.19</ecNumber>
    </recommendedName>
</protein>
<dbReference type="SUPFAM" id="SSF55003">
    <property type="entry name" value="PAP/Archaeal CCA-adding enzyme, C-terminal domain"/>
    <property type="match status" value="1"/>
</dbReference>
<name>A0A835IQP6_9MAGN</name>